<dbReference type="PANTHER" id="PTHR33121">
    <property type="entry name" value="CYCLIC DI-GMP PHOSPHODIESTERASE PDEF"/>
    <property type="match status" value="1"/>
</dbReference>
<comment type="caution">
    <text evidence="4">The sequence shown here is derived from an EMBL/GenBank/DDBJ whole genome shotgun (WGS) entry which is preliminary data.</text>
</comment>
<keyword evidence="1" id="KW-0812">Transmembrane</keyword>
<name>A0ABU8C2B1_9GAMM</name>
<feature type="transmembrane region" description="Helical" evidence="1">
    <location>
        <begin position="36"/>
        <end position="57"/>
    </location>
</feature>
<keyword evidence="1" id="KW-0472">Membrane</keyword>
<organism evidence="4 5">
    <name type="scientific">Rheinheimera muenzenbergensis</name>
    <dbReference type="NCBI Taxonomy" id="1193628"/>
    <lineage>
        <taxon>Bacteria</taxon>
        <taxon>Pseudomonadati</taxon>
        <taxon>Pseudomonadota</taxon>
        <taxon>Gammaproteobacteria</taxon>
        <taxon>Chromatiales</taxon>
        <taxon>Chromatiaceae</taxon>
        <taxon>Rheinheimera</taxon>
    </lineage>
</organism>
<dbReference type="PROSITE" id="PS50887">
    <property type="entry name" value="GGDEF"/>
    <property type="match status" value="1"/>
</dbReference>
<proteinExistence type="predicted"/>
<evidence type="ECO:0000313" key="5">
    <source>
        <dbReference type="Proteomes" id="UP001375382"/>
    </source>
</evidence>
<dbReference type="InterPro" id="IPR043128">
    <property type="entry name" value="Rev_trsase/Diguanyl_cyclase"/>
</dbReference>
<feature type="domain" description="GGDEF" evidence="3">
    <location>
        <begin position="219"/>
        <end position="354"/>
    </location>
</feature>
<dbReference type="InterPro" id="IPR000160">
    <property type="entry name" value="GGDEF_dom"/>
</dbReference>
<dbReference type="InterPro" id="IPR029787">
    <property type="entry name" value="Nucleotide_cyclase"/>
</dbReference>
<reference evidence="4 5" key="1">
    <citation type="journal article" date="2023" name="Ecotoxicol. Environ. Saf.">
        <title>Mercury remediation potential of mercury-resistant strain Rheinheimera metallidurans sp. nov. isolated from a municipal waste dumping site.</title>
        <authorList>
            <person name="Yadav V."/>
            <person name="Manjhi A."/>
            <person name="Vadakedath N."/>
        </authorList>
    </citation>
    <scope>NUCLEOTIDE SEQUENCE [LARGE SCALE GENOMIC DNA]</scope>
    <source>
        <strain evidence="4 5">E-49</strain>
    </source>
</reference>
<gene>
    <name evidence="4" type="ORF">MN202_02185</name>
</gene>
<dbReference type="Gene3D" id="3.30.70.270">
    <property type="match status" value="1"/>
</dbReference>
<evidence type="ECO:0000259" key="2">
    <source>
        <dbReference type="PROSITE" id="PS50883"/>
    </source>
</evidence>
<feature type="domain" description="EAL" evidence="2">
    <location>
        <begin position="363"/>
        <end position="617"/>
    </location>
</feature>
<dbReference type="Pfam" id="PF00990">
    <property type="entry name" value="GGDEF"/>
    <property type="match status" value="1"/>
</dbReference>
<evidence type="ECO:0000259" key="3">
    <source>
        <dbReference type="PROSITE" id="PS50887"/>
    </source>
</evidence>
<dbReference type="Gene3D" id="3.20.20.450">
    <property type="entry name" value="EAL domain"/>
    <property type="match status" value="1"/>
</dbReference>
<keyword evidence="5" id="KW-1185">Reference proteome</keyword>
<dbReference type="InterPro" id="IPR001633">
    <property type="entry name" value="EAL_dom"/>
</dbReference>
<dbReference type="EMBL" id="JALAAR010000002">
    <property type="protein sequence ID" value="MEH8016029.1"/>
    <property type="molecule type" value="Genomic_DNA"/>
</dbReference>
<keyword evidence="1" id="KW-1133">Transmembrane helix</keyword>
<dbReference type="InterPro" id="IPR050706">
    <property type="entry name" value="Cyclic-di-GMP_PDE-like"/>
</dbReference>
<dbReference type="Pfam" id="PF00563">
    <property type="entry name" value="EAL"/>
    <property type="match status" value="1"/>
</dbReference>
<protein>
    <submittedName>
        <fullName evidence="4">EAL domain-containing protein</fullName>
    </submittedName>
</protein>
<evidence type="ECO:0000313" key="4">
    <source>
        <dbReference type="EMBL" id="MEH8016029.1"/>
    </source>
</evidence>
<dbReference type="RefSeq" id="WP_335734451.1">
    <property type="nucleotide sequence ID" value="NZ_JALAAR010000002.1"/>
</dbReference>
<dbReference type="SMART" id="SM00267">
    <property type="entry name" value="GGDEF"/>
    <property type="match status" value="1"/>
</dbReference>
<sequence>MPPLRWLSCTACLSVPKALANQTIQDNIVLTAGSSAAILTGVALALLLFGIVSLSIFNQKLRRQNRSLLSKNRLHNAFLQQSEDFIAILASDRSSRFINPALAARLDSTTTALNSDLPLYVKNDSAVLLLSDLDLSNGWHGEAWLQTNSGRIPLSVAITAPLQPDAKHLLLGRDISNLLQQQQQNNSNVLYDNATGLYSPVLMTEYLHTLVQISNTSHLPFAVMLVRLNKLLQPAAVAPVFDLQKALVQLANRMSDVVSQGCIVARYSVDTLAILVPQHLCQDNTELQLNRLGHKILKLAELTATASGGPVQTTIGISVFSTDSDSATELVLAASAALVEAAKAGHSRMAFADAPFAHRGSEYQALESELQKAITQDEFELYYQPRISIGSNRVVGYEALLRWHNPRRGILLPQHFLAITDESGLTIQLERLAFSKCCSQLQLWRKTDINRGRMALNISALSLQQSDFVSYLNEQLAAFALTADMFEFELDEDTLLQADEQVQATLQQLAQLGFYLTLDNFGEGMSSLSVLRQQPLHSVKIAPAYIKEMEHNEQQRNITASLIRLASYLHLDVVASGIENEMQAYLLHVMGCDILQGHLFSKAIPASDIPAVLAKENRLVRKVLN</sequence>
<dbReference type="Proteomes" id="UP001375382">
    <property type="component" value="Unassembled WGS sequence"/>
</dbReference>
<accession>A0ABU8C2B1</accession>
<dbReference type="SUPFAM" id="SSF141868">
    <property type="entry name" value="EAL domain-like"/>
    <property type="match status" value="1"/>
</dbReference>
<dbReference type="SMART" id="SM00052">
    <property type="entry name" value="EAL"/>
    <property type="match status" value="1"/>
</dbReference>
<dbReference type="InterPro" id="IPR035919">
    <property type="entry name" value="EAL_sf"/>
</dbReference>
<dbReference type="CDD" id="cd01948">
    <property type="entry name" value="EAL"/>
    <property type="match status" value="1"/>
</dbReference>
<dbReference type="PROSITE" id="PS50883">
    <property type="entry name" value="EAL"/>
    <property type="match status" value="1"/>
</dbReference>
<dbReference type="PANTHER" id="PTHR33121:SF70">
    <property type="entry name" value="SIGNALING PROTEIN YKOW"/>
    <property type="match status" value="1"/>
</dbReference>
<dbReference type="SUPFAM" id="SSF55073">
    <property type="entry name" value="Nucleotide cyclase"/>
    <property type="match status" value="1"/>
</dbReference>
<evidence type="ECO:0000256" key="1">
    <source>
        <dbReference type="SAM" id="Phobius"/>
    </source>
</evidence>